<dbReference type="InterPro" id="IPR046357">
    <property type="entry name" value="PPIase_dom_sf"/>
</dbReference>
<reference evidence="5 6" key="1">
    <citation type="submission" date="2022-06" db="EMBL/GenBank/DDBJ databases">
        <title>A taxonomic note on the genus Prevotella: Description of four novel genera and emended description of the genera Hallella and Xylanibacter.</title>
        <authorList>
            <person name="Hitch T.C.A."/>
        </authorList>
    </citation>
    <scope>NUCLEOTIDE SEQUENCE [LARGE SCALE GENOMIC DNA]</scope>
    <source>
        <strain evidence="5 6">DSM 100619</strain>
    </source>
</reference>
<feature type="region of interest" description="Disordered" evidence="3">
    <location>
        <begin position="21"/>
        <end position="61"/>
    </location>
</feature>
<feature type="compositionally biased region" description="Polar residues" evidence="3">
    <location>
        <begin position="31"/>
        <end position="41"/>
    </location>
</feature>
<dbReference type="SUPFAM" id="SSF109998">
    <property type="entry name" value="Triger factor/SurA peptide-binding domain-like"/>
    <property type="match status" value="1"/>
</dbReference>
<accession>A0ABT1BY74</accession>
<comment type="caution">
    <text evidence="5">The sequence shown here is derived from an EMBL/GenBank/DDBJ whole genome shotgun (WGS) entry which is preliminary data.</text>
</comment>
<evidence type="ECO:0000313" key="6">
    <source>
        <dbReference type="Proteomes" id="UP001204015"/>
    </source>
</evidence>
<dbReference type="InterPro" id="IPR050280">
    <property type="entry name" value="OMP_Chaperone_SurA"/>
</dbReference>
<keyword evidence="2" id="KW-0697">Rotamase</keyword>
<dbReference type="GO" id="GO:0003755">
    <property type="term" value="F:peptidyl-prolyl cis-trans isomerase activity"/>
    <property type="evidence" value="ECO:0007669"/>
    <property type="project" value="UniProtKB-EC"/>
</dbReference>
<dbReference type="Proteomes" id="UP001204015">
    <property type="component" value="Unassembled WGS sequence"/>
</dbReference>
<dbReference type="PANTHER" id="PTHR47637:SF1">
    <property type="entry name" value="CHAPERONE SURA"/>
    <property type="match status" value="1"/>
</dbReference>
<dbReference type="PROSITE" id="PS50198">
    <property type="entry name" value="PPIC_PPIASE_2"/>
    <property type="match status" value="2"/>
</dbReference>
<evidence type="ECO:0000256" key="3">
    <source>
        <dbReference type="SAM" id="MobiDB-lite"/>
    </source>
</evidence>
<feature type="domain" description="PpiC" evidence="4">
    <location>
        <begin position="316"/>
        <end position="414"/>
    </location>
</feature>
<evidence type="ECO:0000256" key="1">
    <source>
        <dbReference type="ARBA" id="ARBA00022729"/>
    </source>
</evidence>
<dbReference type="EC" id="5.2.1.8" evidence="5"/>
<gene>
    <name evidence="5" type="ORF">NG821_05015</name>
</gene>
<dbReference type="InterPro" id="IPR027304">
    <property type="entry name" value="Trigger_fact/SurA_dom_sf"/>
</dbReference>
<evidence type="ECO:0000313" key="5">
    <source>
        <dbReference type="EMBL" id="MCO6025203.1"/>
    </source>
</evidence>
<name>A0ABT1BY74_9BACT</name>
<dbReference type="PANTHER" id="PTHR47637">
    <property type="entry name" value="CHAPERONE SURA"/>
    <property type="match status" value="1"/>
</dbReference>
<dbReference type="PROSITE" id="PS01096">
    <property type="entry name" value="PPIC_PPIASE_1"/>
    <property type="match status" value="1"/>
</dbReference>
<proteinExistence type="predicted"/>
<evidence type="ECO:0000259" key="4">
    <source>
        <dbReference type="PROSITE" id="PS50198"/>
    </source>
</evidence>
<protein>
    <submittedName>
        <fullName evidence="5">Peptidylprolyl isomerase</fullName>
        <ecNumber evidence="5">5.2.1.8</ecNumber>
    </submittedName>
</protein>
<dbReference type="SUPFAM" id="SSF54534">
    <property type="entry name" value="FKBP-like"/>
    <property type="match status" value="2"/>
</dbReference>
<dbReference type="InterPro" id="IPR000297">
    <property type="entry name" value="PPIase_PpiC"/>
</dbReference>
<feature type="compositionally biased region" description="Polar residues" evidence="3">
    <location>
        <begin position="48"/>
        <end position="61"/>
    </location>
</feature>
<keyword evidence="6" id="KW-1185">Reference proteome</keyword>
<keyword evidence="2 5" id="KW-0413">Isomerase</keyword>
<dbReference type="EMBL" id="JAMXLY010000013">
    <property type="protein sequence ID" value="MCO6025203.1"/>
    <property type="molecule type" value="Genomic_DNA"/>
</dbReference>
<dbReference type="Gene3D" id="3.10.50.40">
    <property type="match status" value="2"/>
</dbReference>
<dbReference type="Gene3D" id="1.10.4030.10">
    <property type="entry name" value="Porin chaperone SurA, peptide-binding domain"/>
    <property type="match status" value="1"/>
</dbReference>
<sequence>MAFLLLLGVCSYAAQSHHGIGRSAEPDSLGADSNATVTSGAGQKPALAQSQDSAEAPSATNENSIVDEVIWVVGDEPILKSDVEALRLQSESEGVKFSGDPDCSIPEQLAVQKLFLHQAALDSIQVSESDVISGIDQQIDYWEQMIGSKEKLEEYRKETVAQMREEMHDDFKNRQLIQKEREKIVEDVKVTPGQVRSYFRTIPADSIPEVPAEVEVEILMRHPKVSQAEIDRIKEQLRNFTDRVNKGETSFATLARLYSEDPASARNGGELGYVGRGMLDPAFANVAFNLTDPKKISKIVESEYGFHIIQLIDKRGDKINVRHILLKPQVSDSSIVKATEQLDSIERDIRAKKFTFEQAATFISDDKDTKSNHGLMVNNSQTSRTSRFQMKDLPTEVARVVDTLKVGEISVPFQMVDAKGKTTLAIVKLIDRINAHKATITQDFQVMRDVVLNKEREKVLQNWIENKIKHTYVQMNDRYKNCHFQYQGWVR</sequence>
<dbReference type="Pfam" id="PF00639">
    <property type="entry name" value="Rotamase"/>
    <property type="match status" value="2"/>
</dbReference>
<feature type="domain" description="PpiC" evidence="4">
    <location>
        <begin position="215"/>
        <end position="313"/>
    </location>
</feature>
<organism evidence="5 6">
    <name type="scientific">Segatella cerevisiae</name>
    <dbReference type="NCBI Taxonomy" id="2053716"/>
    <lineage>
        <taxon>Bacteria</taxon>
        <taxon>Pseudomonadati</taxon>
        <taxon>Bacteroidota</taxon>
        <taxon>Bacteroidia</taxon>
        <taxon>Bacteroidales</taxon>
        <taxon>Prevotellaceae</taxon>
        <taxon>Segatella</taxon>
    </lineage>
</organism>
<dbReference type="InterPro" id="IPR023058">
    <property type="entry name" value="PPIase_PpiC_CS"/>
</dbReference>
<evidence type="ECO:0000256" key="2">
    <source>
        <dbReference type="PROSITE-ProRule" id="PRU00278"/>
    </source>
</evidence>
<keyword evidence="1" id="KW-0732">Signal</keyword>